<organism evidence="1 2">
    <name type="scientific">Amycolatopsis thailandensis</name>
    <dbReference type="NCBI Taxonomy" id="589330"/>
    <lineage>
        <taxon>Bacteria</taxon>
        <taxon>Bacillati</taxon>
        <taxon>Actinomycetota</taxon>
        <taxon>Actinomycetes</taxon>
        <taxon>Pseudonocardiales</taxon>
        <taxon>Pseudonocardiaceae</taxon>
        <taxon>Amycolatopsis</taxon>
    </lineage>
</organism>
<name>A0A229SDP5_9PSEU</name>
<sequence length="64" mass="7005">MNSASITVIPTFGPCDRCGRIAAHLEAHPRALLVVHQDGFPLCPVRRGEMPTPDTFPGNRQVRP</sequence>
<gene>
    <name evidence="1" type="ORF">CFP71_09915</name>
</gene>
<dbReference type="OrthoDB" id="9861775at2"/>
<comment type="caution">
    <text evidence="1">The sequence shown here is derived from an EMBL/GenBank/DDBJ whole genome shotgun (WGS) entry which is preliminary data.</text>
</comment>
<dbReference type="RefSeq" id="WP_093933538.1">
    <property type="nucleotide sequence ID" value="NZ_NMQT01000031.1"/>
</dbReference>
<dbReference type="Proteomes" id="UP000215223">
    <property type="component" value="Unassembled WGS sequence"/>
</dbReference>
<proteinExistence type="predicted"/>
<dbReference type="AlphaFoldDB" id="A0A229SDP5"/>
<evidence type="ECO:0000313" key="2">
    <source>
        <dbReference type="Proteomes" id="UP000215223"/>
    </source>
</evidence>
<keyword evidence="2" id="KW-1185">Reference proteome</keyword>
<accession>A0A229SDP5</accession>
<protein>
    <submittedName>
        <fullName evidence="1">Uncharacterized protein</fullName>
    </submittedName>
</protein>
<dbReference type="EMBL" id="NMQT01000031">
    <property type="protein sequence ID" value="OXM57042.1"/>
    <property type="molecule type" value="Genomic_DNA"/>
</dbReference>
<reference evidence="1 2" key="1">
    <citation type="submission" date="2017-07" db="EMBL/GenBank/DDBJ databases">
        <title>Amycolatopsis thailandensis Genome sequencing and assembly.</title>
        <authorList>
            <person name="Kaur N."/>
            <person name="Mayilraj S."/>
        </authorList>
    </citation>
    <scope>NUCLEOTIDE SEQUENCE [LARGE SCALE GENOMIC DNA]</scope>
    <source>
        <strain evidence="1 2">JCM 16380</strain>
    </source>
</reference>
<evidence type="ECO:0000313" key="1">
    <source>
        <dbReference type="EMBL" id="OXM57042.1"/>
    </source>
</evidence>